<accession>A0AB72UIR5</accession>
<dbReference type="PANTHER" id="PTHR35024:SF4">
    <property type="entry name" value="POLYMER-FORMING CYTOSKELETAL PROTEIN"/>
    <property type="match status" value="1"/>
</dbReference>
<dbReference type="InterPro" id="IPR007607">
    <property type="entry name" value="BacA/B"/>
</dbReference>
<feature type="compositionally biased region" description="Polar residues" evidence="2">
    <location>
        <begin position="76"/>
        <end position="86"/>
    </location>
</feature>
<evidence type="ECO:0000256" key="1">
    <source>
        <dbReference type="ARBA" id="ARBA00044755"/>
    </source>
</evidence>
<protein>
    <recommendedName>
        <fullName evidence="5">Cell shape determination protein CcmA</fullName>
    </recommendedName>
</protein>
<evidence type="ECO:0000313" key="3">
    <source>
        <dbReference type="EMBL" id="AJD54123.1"/>
    </source>
</evidence>
<reference evidence="3 4" key="1">
    <citation type="journal article" date="2012" name="J. Bacteriol.">
        <title>Genome sequence of Thalassospira xiamenensis type strain M-5.</title>
        <authorList>
            <person name="Lai Q."/>
            <person name="Shao Z."/>
        </authorList>
    </citation>
    <scope>NUCLEOTIDE SEQUENCE [LARGE SCALE GENOMIC DNA]</scope>
    <source>
        <strain evidence="3 4">M-5</strain>
    </source>
</reference>
<feature type="region of interest" description="Disordered" evidence="2">
    <location>
        <begin position="1"/>
        <end position="116"/>
    </location>
</feature>
<proteinExistence type="inferred from homology"/>
<evidence type="ECO:0000313" key="4">
    <source>
        <dbReference type="Proteomes" id="UP000007127"/>
    </source>
</evidence>
<dbReference type="Pfam" id="PF04519">
    <property type="entry name" value="Bactofilin"/>
    <property type="match status" value="1"/>
</dbReference>
<dbReference type="KEGG" id="txi:TH3_20105"/>
<feature type="region of interest" description="Disordered" evidence="2">
    <location>
        <begin position="217"/>
        <end position="241"/>
    </location>
</feature>
<gene>
    <name evidence="3" type="ORF">TH3_20105</name>
</gene>
<evidence type="ECO:0000256" key="2">
    <source>
        <dbReference type="SAM" id="MobiDB-lite"/>
    </source>
</evidence>
<dbReference type="EMBL" id="CP004388">
    <property type="protein sequence ID" value="AJD54123.1"/>
    <property type="molecule type" value="Genomic_DNA"/>
</dbReference>
<sequence length="241" mass="25414">MFGKKKANKTVDSSPASSDTSSSRLNSGGLSDSTASSPNTSTSDESASASNDTATKTEKRSEPQLFTQPRTKEEPQMSSKPHSTSFRPEIPKRPLEIPTRGSAGRPSATPNNTEGKKLTVGRDIRLAGEIGSCDILVVEGHVEAQIKECTRLEVSQGGTFVGTAQVDEAEISGTFEGDLTARRVIVIGTADINGKITYGALQIENGARIKGSLEYVEGSDDGTSRTGHSAAITIPRKSDDI</sequence>
<dbReference type="PANTHER" id="PTHR35024">
    <property type="entry name" value="HYPOTHETICAL CYTOSOLIC PROTEIN"/>
    <property type="match status" value="1"/>
</dbReference>
<feature type="compositionally biased region" description="Polar residues" evidence="2">
    <location>
        <begin position="24"/>
        <end position="54"/>
    </location>
</feature>
<dbReference type="AlphaFoldDB" id="A0AB72UIR5"/>
<comment type="similarity">
    <text evidence="1">Belongs to the bactofilin family.</text>
</comment>
<name>A0AB72UIR5_9PROT</name>
<feature type="compositionally biased region" description="Low complexity" evidence="2">
    <location>
        <begin position="13"/>
        <end position="23"/>
    </location>
</feature>
<organism evidence="3 4">
    <name type="scientific">Thalassospira xiamenensis M-5 = DSM 17429</name>
    <dbReference type="NCBI Taxonomy" id="1123366"/>
    <lineage>
        <taxon>Bacteria</taxon>
        <taxon>Pseudomonadati</taxon>
        <taxon>Pseudomonadota</taxon>
        <taxon>Alphaproteobacteria</taxon>
        <taxon>Rhodospirillales</taxon>
        <taxon>Thalassospiraceae</taxon>
        <taxon>Thalassospira</taxon>
    </lineage>
</organism>
<dbReference type="Proteomes" id="UP000007127">
    <property type="component" value="Chromosome"/>
</dbReference>
<evidence type="ECO:0008006" key="5">
    <source>
        <dbReference type="Google" id="ProtNLM"/>
    </source>
</evidence>